<dbReference type="InterPro" id="IPR029058">
    <property type="entry name" value="AB_hydrolase_fold"/>
</dbReference>
<comment type="caution">
    <text evidence="1">The sequence shown here is derived from an EMBL/GenBank/DDBJ whole genome shotgun (WGS) entry which is preliminary data.</text>
</comment>
<dbReference type="EMBL" id="JAGFNZ010000001">
    <property type="protein sequence ID" value="MBW7571905.1"/>
    <property type="molecule type" value="Genomic_DNA"/>
</dbReference>
<dbReference type="GO" id="GO:0016787">
    <property type="term" value="F:hydrolase activity"/>
    <property type="evidence" value="ECO:0007669"/>
    <property type="project" value="UniProtKB-KW"/>
</dbReference>
<reference evidence="1 2" key="1">
    <citation type="submission" date="2021-03" db="EMBL/GenBank/DDBJ databases">
        <title>Caproiciproducens sp. nov. isolated from feces of cow.</title>
        <authorList>
            <person name="Choi J.-Y."/>
        </authorList>
    </citation>
    <scope>NUCLEOTIDE SEQUENCE [LARGE SCALE GENOMIC DNA]</scope>
    <source>
        <strain evidence="1 2">AGMB10547</strain>
    </source>
</reference>
<gene>
    <name evidence="1" type="ORF">J5W02_03685</name>
</gene>
<protein>
    <submittedName>
        <fullName evidence="1">Alpha/beta hydrolase</fullName>
    </submittedName>
</protein>
<sequence>MKTENFQINHISAVLYGEPSQKAWLFVHGQGGSKEEAEAFAAIAIPAGYQVLGIDLPEHGARKGKQDSFDPWSVVPELQSVISHMKTRWAKISLRANSIGSYFSMLALADEPIDKALFVSPVVDMEKLIIDMIGWAGVSEELLRSKGEIPTDFGQTLSWQYLCWVREHPLSGWHTPTAILYAGQDNLTSRQTIAAFAKAHNTSLEIYEPGEHWFHTPEQLKALQEWERSCI</sequence>
<keyword evidence="2" id="KW-1185">Reference proteome</keyword>
<name>A0ABS7DKT9_9FIRM</name>
<accession>A0ABS7DKT9</accession>
<keyword evidence="1" id="KW-0378">Hydrolase</keyword>
<proteinExistence type="predicted"/>
<dbReference type="SUPFAM" id="SSF53474">
    <property type="entry name" value="alpha/beta-Hydrolases"/>
    <property type="match status" value="1"/>
</dbReference>
<evidence type="ECO:0000313" key="1">
    <source>
        <dbReference type="EMBL" id="MBW7571905.1"/>
    </source>
</evidence>
<dbReference type="RefSeq" id="WP_219964284.1">
    <property type="nucleotide sequence ID" value="NZ_JAGFNZ010000001.1"/>
</dbReference>
<evidence type="ECO:0000313" key="2">
    <source>
        <dbReference type="Proteomes" id="UP000719942"/>
    </source>
</evidence>
<dbReference type="Proteomes" id="UP000719942">
    <property type="component" value="Unassembled WGS sequence"/>
</dbReference>
<dbReference type="Gene3D" id="3.40.50.1820">
    <property type="entry name" value="alpha/beta hydrolase"/>
    <property type="match status" value="1"/>
</dbReference>
<organism evidence="1 2">
    <name type="scientific">Caproiciproducens faecalis</name>
    <dbReference type="NCBI Taxonomy" id="2820301"/>
    <lineage>
        <taxon>Bacteria</taxon>
        <taxon>Bacillati</taxon>
        <taxon>Bacillota</taxon>
        <taxon>Clostridia</taxon>
        <taxon>Eubacteriales</taxon>
        <taxon>Acutalibacteraceae</taxon>
        <taxon>Caproiciproducens</taxon>
    </lineage>
</organism>